<evidence type="ECO:0000313" key="4">
    <source>
        <dbReference type="Proteomes" id="UP001501459"/>
    </source>
</evidence>
<dbReference type="NCBIfam" id="TIGR02679">
    <property type="entry name" value="TIGR02679 family protein"/>
    <property type="match status" value="1"/>
</dbReference>
<comment type="caution">
    <text evidence="3">The sequence shown here is derived from an EMBL/GenBank/DDBJ whole genome shotgun (WGS) entry which is preliminary data.</text>
</comment>
<dbReference type="EMBL" id="BAAADM010000055">
    <property type="protein sequence ID" value="GAA0446856.1"/>
    <property type="molecule type" value="Genomic_DNA"/>
</dbReference>
<reference evidence="3 4" key="1">
    <citation type="journal article" date="2019" name="Int. J. Syst. Evol. Microbiol.">
        <title>The Global Catalogue of Microorganisms (GCM) 10K type strain sequencing project: providing services to taxonomists for standard genome sequencing and annotation.</title>
        <authorList>
            <consortium name="The Broad Institute Genomics Platform"/>
            <consortium name="The Broad Institute Genome Sequencing Center for Infectious Disease"/>
            <person name="Wu L."/>
            <person name="Ma J."/>
        </authorList>
    </citation>
    <scope>NUCLEOTIDE SEQUENCE [LARGE SCALE GENOMIC DNA]</scope>
    <source>
        <strain evidence="3 4">JCM 12149</strain>
    </source>
</reference>
<dbReference type="InterPro" id="IPR024465">
    <property type="entry name" value="DUF2399"/>
</dbReference>
<dbReference type="Proteomes" id="UP001501459">
    <property type="component" value="Unassembled WGS sequence"/>
</dbReference>
<name>A0ABN0ZGD2_9BACI</name>
<dbReference type="Pfam" id="PF09664">
    <property type="entry name" value="DUF2399"/>
    <property type="match status" value="1"/>
</dbReference>
<dbReference type="RefSeq" id="WP_343753907.1">
    <property type="nucleotide sequence ID" value="NZ_BAAADM010000055.1"/>
</dbReference>
<proteinExistence type="predicted"/>
<feature type="domain" description="Conserved hypothetical protein CHP02679 N terminus" evidence="2">
    <location>
        <begin position="36"/>
        <end position="244"/>
    </location>
</feature>
<dbReference type="InterPro" id="IPR024466">
    <property type="entry name" value="CHP02679_N"/>
</dbReference>
<feature type="domain" description="DUF2399" evidence="1">
    <location>
        <begin position="267"/>
        <end position="420"/>
    </location>
</feature>
<protein>
    <submittedName>
        <fullName evidence="3">TIGR02679 domain-containing protein</fullName>
    </submittedName>
</protein>
<organism evidence="3 4">
    <name type="scientific">Lentibacillus halophilus</name>
    <dbReference type="NCBI Taxonomy" id="295065"/>
    <lineage>
        <taxon>Bacteria</taxon>
        <taxon>Bacillati</taxon>
        <taxon>Bacillota</taxon>
        <taxon>Bacilli</taxon>
        <taxon>Bacillales</taxon>
        <taxon>Bacillaceae</taxon>
        <taxon>Lentibacillus</taxon>
    </lineage>
</organism>
<sequence>MDQELQQAVTFFKREPAYKKLFEQFKKKYESLGRIGGTIPVRLFSEAELEVIGAFFGITGPKLHAKGSISMATFEKQLAGTRFADVGLKPLLDTFFGETIVSNKQHKEEKDAALRRYVVQLQKAHTGLMFWFDHLLANPADSRWIWTLMDKDPDYFARMTPKLHDAYRHLPELPERLPMFSQRVTGDPHAFDLHTDLGKLWLHVLAVGSHQTVPSSTEAINELLQHYHIYRDDLLNYVTCAGLLAETDTGVHPVWEAAANANTVQIVPIRELIRLTAVYTAYGSDVWIVENSGVCATLLDHKPDAPIVCTNGQFTLAALVLLDKLAESGATMYYAGDLDPEGLGMAQRLVDRYPEGRVMLWHMDTESYIASNPVKKLPDERLDKLARINHPELVDVAAAMRLKGKAGYQEALVDRMVEDMTFGK</sequence>
<accession>A0ABN0ZGD2</accession>
<evidence type="ECO:0000313" key="3">
    <source>
        <dbReference type="EMBL" id="GAA0446856.1"/>
    </source>
</evidence>
<evidence type="ECO:0000259" key="1">
    <source>
        <dbReference type="Pfam" id="PF09664"/>
    </source>
</evidence>
<evidence type="ECO:0000259" key="2">
    <source>
        <dbReference type="Pfam" id="PF11796"/>
    </source>
</evidence>
<dbReference type="Pfam" id="PF11796">
    <property type="entry name" value="DUF3323"/>
    <property type="match status" value="1"/>
</dbReference>
<keyword evidence="4" id="KW-1185">Reference proteome</keyword>
<gene>
    <name evidence="3" type="ORF">GCM10008983_25980</name>
</gene>
<dbReference type="InterPro" id="IPR013495">
    <property type="entry name" value="CHP02679"/>
</dbReference>